<gene>
    <name evidence="2" type="ORF">AAA081_08360</name>
</gene>
<evidence type="ECO:0000313" key="3">
    <source>
        <dbReference type="Proteomes" id="UP001481872"/>
    </source>
</evidence>
<dbReference type="PANTHER" id="PTHR37305">
    <property type="entry name" value="INTEGRAL MEMBRANE PROTEIN-RELATED"/>
    <property type="match status" value="1"/>
</dbReference>
<dbReference type="Proteomes" id="UP001481872">
    <property type="component" value="Unassembled WGS sequence"/>
</dbReference>
<dbReference type="PANTHER" id="PTHR37305:SF1">
    <property type="entry name" value="MEMBRANE PROTEIN"/>
    <property type="match status" value="1"/>
</dbReference>
<feature type="transmembrane region" description="Helical" evidence="1">
    <location>
        <begin position="113"/>
        <end position="133"/>
    </location>
</feature>
<evidence type="ECO:0000313" key="2">
    <source>
        <dbReference type="EMBL" id="MEQ3354303.1"/>
    </source>
</evidence>
<keyword evidence="1" id="KW-0472">Membrane</keyword>
<protein>
    <submittedName>
        <fullName evidence="2">ABC transporter permease subunit</fullName>
    </submittedName>
</protein>
<name>A0ABV1J7X6_9FIRM</name>
<proteinExistence type="predicted"/>
<comment type="caution">
    <text evidence="2">The sequence shown here is derived from an EMBL/GenBank/DDBJ whole genome shotgun (WGS) entry which is preliminary data.</text>
</comment>
<accession>A0ABV1J7X6</accession>
<dbReference type="RefSeq" id="WP_349054578.1">
    <property type="nucleotide sequence ID" value="NZ_JBBNPS010000034.1"/>
</dbReference>
<feature type="transmembrane region" description="Helical" evidence="1">
    <location>
        <begin position="223"/>
        <end position="242"/>
    </location>
</feature>
<feature type="transmembrane region" description="Helical" evidence="1">
    <location>
        <begin position="61"/>
        <end position="81"/>
    </location>
</feature>
<sequence length="250" mass="28654">MKTLVRFELFKQLRRKENLLVFFMFLLPLFYGLGVHNHSLIVTYNSKELINGLTFADNMYTLVYMVFVMFLILAINSANILKGEIENGSLSMMLNRVNNRRNIYRSKFYAQSIYWWVVTALFIVFSIGCYYLLVANLPIADGKLISAHYLSDLMTIVATGSLYILAISLVQSLSMYVKSHVSIGVFIVLFVVFVYLKSFPGVQLASPMYHLGQLLDTGKGIDFMRFMALNWGLVLLLNTIGIRKFERSDL</sequence>
<feature type="transmembrane region" description="Helical" evidence="1">
    <location>
        <begin position="153"/>
        <end position="170"/>
    </location>
</feature>
<keyword evidence="1" id="KW-1133">Transmembrane helix</keyword>
<feature type="transmembrane region" description="Helical" evidence="1">
    <location>
        <begin position="182"/>
        <end position="203"/>
    </location>
</feature>
<organism evidence="2 3">
    <name type="scientific">Aedoeadaptatus acetigenes</name>
    <dbReference type="NCBI Taxonomy" id="2981723"/>
    <lineage>
        <taxon>Bacteria</taxon>
        <taxon>Bacillati</taxon>
        <taxon>Bacillota</taxon>
        <taxon>Tissierellia</taxon>
        <taxon>Tissierellales</taxon>
        <taxon>Peptoniphilaceae</taxon>
        <taxon>Aedoeadaptatus</taxon>
    </lineage>
</organism>
<feature type="transmembrane region" description="Helical" evidence="1">
    <location>
        <begin position="20"/>
        <end position="41"/>
    </location>
</feature>
<reference evidence="2 3" key="1">
    <citation type="submission" date="2024-04" db="EMBL/GenBank/DDBJ databases">
        <title>Human intestinal bacterial collection.</title>
        <authorList>
            <person name="Pauvert C."/>
            <person name="Hitch T.C.A."/>
            <person name="Clavel T."/>
        </authorList>
    </citation>
    <scope>NUCLEOTIDE SEQUENCE [LARGE SCALE GENOMIC DNA]</scope>
    <source>
        <strain evidence="2 3">CLA-SR-H026</strain>
    </source>
</reference>
<keyword evidence="3" id="KW-1185">Reference proteome</keyword>
<evidence type="ECO:0000256" key="1">
    <source>
        <dbReference type="SAM" id="Phobius"/>
    </source>
</evidence>
<dbReference type="EMBL" id="JBBNPS010000034">
    <property type="protein sequence ID" value="MEQ3354303.1"/>
    <property type="molecule type" value="Genomic_DNA"/>
</dbReference>
<keyword evidence="1" id="KW-0812">Transmembrane</keyword>